<evidence type="ECO:0000313" key="4">
    <source>
        <dbReference type="EMBL" id="OMJ91274.1"/>
    </source>
</evidence>
<dbReference type="Gene3D" id="4.10.640.40">
    <property type="entry name" value="Cytoplasmic polyadenylation element-binding protein, ZZ domain"/>
    <property type="match status" value="1"/>
</dbReference>
<keyword evidence="5" id="KW-1185">Reference proteome</keyword>
<dbReference type="GO" id="GO:0008270">
    <property type="term" value="F:zinc ion binding"/>
    <property type="evidence" value="ECO:0007669"/>
    <property type="project" value="UniProtKB-KW"/>
</dbReference>
<proteinExistence type="predicted"/>
<protein>
    <recommendedName>
        <fullName evidence="6">B box-type domain-containing protein</fullName>
    </recommendedName>
</protein>
<organism evidence="4 5">
    <name type="scientific">Stentor coeruleus</name>
    <dbReference type="NCBI Taxonomy" id="5963"/>
    <lineage>
        <taxon>Eukaryota</taxon>
        <taxon>Sar</taxon>
        <taxon>Alveolata</taxon>
        <taxon>Ciliophora</taxon>
        <taxon>Postciliodesmatophora</taxon>
        <taxon>Heterotrichea</taxon>
        <taxon>Heterotrichida</taxon>
        <taxon>Stentoridae</taxon>
        <taxon>Stentor</taxon>
    </lineage>
</organism>
<dbReference type="EMBL" id="MPUH01000085">
    <property type="protein sequence ID" value="OMJ91274.1"/>
    <property type="molecule type" value="Genomic_DNA"/>
</dbReference>
<dbReference type="InterPro" id="IPR025677">
    <property type="entry name" value="OST-HTH-assoc_dom"/>
</dbReference>
<dbReference type="Pfam" id="PF14418">
    <property type="entry name" value="OHA"/>
    <property type="match status" value="1"/>
</dbReference>
<dbReference type="PROSITE" id="PS50119">
    <property type="entry name" value="ZF_BBOX"/>
    <property type="match status" value="1"/>
</dbReference>
<dbReference type="Gene3D" id="3.30.420.610">
    <property type="entry name" value="LOTUS domain-like"/>
    <property type="match status" value="1"/>
</dbReference>
<dbReference type="Pfam" id="PF00643">
    <property type="entry name" value="zf-B_box"/>
    <property type="match status" value="1"/>
</dbReference>
<keyword evidence="1" id="KW-0862">Zinc</keyword>
<evidence type="ECO:0000259" key="2">
    <source>
        <dbReference type="PROSITE" id="PS50119"/>
    </source>
</evidence>
<gene>
    <name evidence="4" type="ORF">SteCoe_6255</name>
</gene>
<feature type="domain" description="HTH OST-type" evidence="3">
    <location>
        <begin position="530"/>
        <end position="602"/>
    </location>
</feature>
<dbReference type="OrthoDB" id="406045at2759"/>
<accession>A0A1R2CQJ2</accession>
<evidence type="ECO:0000313" key="5">
    <source>
        <dbReference type="Proteomes" id="UP000187209"/>
    </source>
</evidence>
<evidence type="ECO:0000259" key="3">
    <source>
        <dbReference type="PROSITE" id="PS51644"/>
    </source>
</evidence>
<dbReference type="PROSITE" id="PS51644">
    <property type="entry name" value="HTH_OST"/>
    <property type="match status" value="1"/>
</dbReference>
<comment type="caution">
    <text evidence="4">The sequence shown here is derived from an EMBL/GenBank/DDBJ whole genome shotgun (WGS) entry which is preliminary data.</text>
</comment>
<name>A0A1R2CQJ2_9CILI</name>
<feature type="domain" description="B box-type" evidence="2">
    <location>
        <begin position="3"/>
        <end position="49"/>
    </location>
</feature>
<dbReference type="Pfam" id="PF12872">
    <property type="entry name" value="OST-HTH"/>
    <property type="match status" value="1"/>
</dbReference>
<dbReference type="AlphaFoldDB" id="A0A1R2CQJ2"/>
<dbReference type="CDD" id="cd19757">
    <property type="entry name" value="Bbox1"/>
    <property type="match status" value="1"/>
</dbReference>
<dbReference type="InterPro" id="IPR038446">
    <property type="entry name" value="CEBP_ZZ_sf"/>
</dbReference>
<dbReference type="InterPro" id="IPR025605">
    <property type="entry name" value="OST-HTH/LOTUS_dom"/>
</dbReference>
<evidence type="ECO:0008006" key="6">
    <source>
        <dbReference type="Google" id="ProtNLM"/>
    </source>
</evidence>
<dbReference type="SUPFAM" id="SSF57845">
    <property type="entry name" value="B-box zinc-binding domain"/>
    <property type="match status" value="1"/>
</dbReference>
<evidence type="ECO:0000256" key="1">
    <source>
        <dbReference type="PROSITE-ProRule" id="PRU00024"/>
    </source>
</evidence>
<keyword evidence="1" id="KW-0479">Metal-binding</keyword>
<dbReference type="Proteomes" id="UP000187209">
    <property type="component" value="Unassembled WGS sequence"/>
</dbReference>
<dbReference type="InterPro" id="IPR000315">
    <property type="entry name" value="Znf_B-box"/>
</dbReference>
<dbReference type="InterPro" id="IPR041966">
    <property type="entry name" value="LOTUS-like"/>
</dbReference>
<keyword evidence="1" id="KW-0863">Zinc-finger</keyword>
<sequence>MLGKNSNCEECSSEKRDFFCQDCEQYLCQNCNDQLHRGGKRKDHLRISTDRKYQENIKSFEKNSNEDLSSGNINTKFTRESYEILNQNSLRLFWDLQNTSLNLNQFKETVELISIRYPWITKKYIYGKDLKHLEDIFIQYNIEYRSKPYLSDQATMINDICQDFENYDKNLIITHRPYLIKQNLPDSLKTHKTSSLNFITDLENLIEISLDDVQYSSNIKWTKPTSDRDLYKLTHKKAVASENSSELSMISYLKNLAYKGKIIHEINDLTNKLGSWMKISKINALELINTGCKLGKLLNQVKKIGNVEINVISLKIEKLDLECLLWVLRSLKNDEMISTEKAIQSRLKEAFDLKPAGNVWTNFIDYALKYCRVHHQKSLSETRGFSFFSQNDEKKTRNFSFCSKKIQDLVSGGETYIIYPNNEEWISYDQYIKSGDVFKIKQTRDWELFLKFFDKYFDTEHPEDQAISGGRYGCAQYLKTFAETPLKNSTLGKLSYMIQLAIDEDLLRYHKTLLVWVPVFDKKCREDKFQLFSAKKLIVQALAQCPEGISLAQLPIVIKEKLPANFDLSKLGFAKLKDFILEIPDIELTSKGKNHPFVRLVEIDPPSLESLCGFISKKIEEREIPVLLNQIDNEILEKFGFNFKWSLYKARNLNEFLKNSEEFFVTEDDEVRNVKLLEKYCSYNSTTDSDTISSYYYSDCQSEEFDCKLSSDTFEEIAEMQTKYIQQLLDDDEYQ</sequence>
<reference evidence="4 5" key="1">
    <citation type="submission" date="2016-11" db="EMBL/GenBank/DDBJ databases">
        <title>The macronuclear genome of Stentor coeruleus: a giant cell with tiny introns.</title>
        <authorList>
            <person name="Slabodnick M."/>
            <person name="Ruby J.G."/>
            <person name="Reiff S.B."/>
            <person name="Swart E.C."/>
            <person name="Gosai S."/>
            <person name="Prabakaran S."/>
            <person name="Witkowska E."/>
            <person name="Larue G.E."/>
            <person name="Fisher S."/>
            <person name="Freeman R.M."/>
            <person name="Gunawardena J."/>
            <person name="Chu W."/>
            <person name="Stover N.A."/>
            <person name="Gregory B.D."/>
            <person name="Nowacki M."/>
            <person name="Derisi J."/>
            <person name="Roy S.W."/>
            <person name="Marshall W.F."/>
            <person name="Sood P."/>
        </authorList>
    </citation>
    <scope>NUCLEOTIDE SEQUENCE [LARGE SCALE GENOMIC DNA]</scope>
    <source>
        <strain evidence="4">WM001</strain>
    </source>
</reference>